<organism evidence="1 2">
    <name type="scientific">Rhizophagus irregularis (strain DAOM 181602 / DAOM 197198 / MUCL 43194)</name>
    <name type="common">Arbuscular mycorrhizal fungus</name>
    <name type="synonym">Glomus intraradices</name>
    <dbReference type="NCBI Taxonomy" id="747089"/>
    <lineage>
        <taxon>Eukaryota</taxon>
        <taxon>Fungi</taxon>
        <taxon>Fungi incertae sedis</taxon>
        <taxon>Mucoromycota</taxon>
        <taxon>Glomeromycotina</taxon>
        <taxon>Glomeromycetes</taxon>
        <taxon>Glomerales</taxon>
        <taxon>Glomeraceae</taxon>
        <taxon>Rhizophagus</taxon>
    </lineage>
</organism>
<protein>
    <submittedName>
        <fullName evidence="1">Uncharacterized protein</fullName>
    </submittedName>
</protein>
<keyword evidence="2" id="KW-1185">Reference proteome</keyword>
<name>A0A2P4NY83_RHIID</name>
<reference evidence="1 2" key="2">
    <citation type="journal article" date="2018" name="New Phytol.">
        <title>High intraspecific genome diversity in the model arbuscular mycorrhizal symbiont Rhizophagus irregularis.</title>
        <authorList>
            <person name="Chen E.C.H."/>
            <person name="Morin E."/>
            <person name="Beaudet D."/>
            <person name="Noel J."/>
            <person name="Yildirir G."/>
            <person name="Ndikumana S."/>
            <person name="Charron P."/>
            <person name="St-Onge C."/>
            <person name="Giorgi J."/>
            <person name="Kruger M."/>
            <person name="Marton T."/>
            <person name="Ropars J."/>
            <person name="Grigoriev I.V."/>
            <person name="Hainaut M."/>
            <person name="Henrissat B."/>
            <person name="Roux C."/>
            <person name="Martin F."/>
            <person name="Corradi N."/>
        </authorList>
    </citation>
    <scope>NUCLEOTIDE SEQUENCE [LARGE SCALE GENOMIC DNA]</scope>
    <source>
        <strain evidence="1 2">DAOM 197198</strain>
    </source>
</reference>
<dbReference type="AlphaFoldDB" id="A0A2P4NY83"/>
<comment type="caution">
    <text evidence="1">The sequence shown here is derived from an EMBL/GenBank/DDBJ whole genome shotgun (WGS) entry which is preliminary data.</text>
</comment>
<gene>
    <name evidence="1" type="ORF">GLOIN_2v1790867</name>
</gene>
<dbReference type="Proteomes" id="UP000018888">
    <property type="component" value="Unassembled WGS sequence"/>
</dbReference>
<reference evidence="1 2" key="1">
    <citation type="journal article" date="2013" name="Proc. Natl. Acad. Sci. U.S.A.">
        <title>Genome of an arbuscular mycorrhizal fungus provides insight into the oldest plant symbiosis.</title>
        <authorList>
            <person name="Tisserant E."/>
            <person name="Malbreil M."/>
            <person name="Kuo A."/>
            <person name="Kohler A."/>
            <person name="Symeonidi A."/>
            <person name="Balestrini R."/>
            <person name="Charron P."/>
            <person name="Duensing N."/>
            <person name="Frei Dit Frey N."/>
            <person name="Gianinazzi-Pearson V."/>
            <person name="Gilbert L.B."/>
            <person name="Handa Y."/>
            <person name="Herr J.R."/>
            <person name="Hijri M."/>
            <person name="Koul R."/>
            <person name="Kawaguchi M."/>
            <person name="Krajinski F."/>
            <person name="Lammers P.J."/>
            <person name="Masclaux F.G."/>
            <person name="Murat C."/>
            <person name="Morin E."/>
            <person name="Ndikumana S."/>
            <person name="Pagni M."/>
            <person name="Petitpierre D."/>
            <person name="Requena N."/>
            <person name="Rosikiewicz P."/>
            <person name="Riley R."/>
            <person name="Saito K."/>
            <person name="San Clemente H."/>
            <person name="Shapiro H."/>
            <person name="van Tuinen D."/>
            <person name="Becard G."/>
            <person name="Bonfante P."/>
            <person name="Paszkowski U."/>
            <person name="Shachar-Hill Y.Y."/>
            <person name="Tuskan G.A."/>
            <person name="Young P.W."/>
            <person name="Sanders I.R."/>
            <person name="Henrissat B."/>
            <person name="Rensing S.A."/>
            <person name="Grigoriev I.V."/>
            <person name="Corradi N."/>
            <person name="Roux C."/>
            <person name="Martin F."/>
        </authorList>
    </citation>
    <scope>NUCLEOTIDE SEQUENCE [LARGE SCALE GENOMIC DNA]</scope>
    <source>
        <strain evidence="1 2">DAOM 197198</strain>
    </source>
</reference>
<evidence type="ECO:0000313" key="1">
    <source>
        <dbReference type="EMBL" id="POG58089.1"/>
    </source>
</evidence>
<proteinExistence type="predicted"/>
<evidence type="ECO:0000313" key="2">
    <source>
        <dbReference type="Proteomes" id="UP000018888"/>
    </source>
</evidence>
<dbReference type="EMBL" id="AUPC02000573">
    <property type="protein sequence ID" value="POG58089.1"/>
    <property type="molecule type" value="Genomic_DNA"/>
</dbReference>
<accession>A0A2P4NY83</accession>
<dbReference type="VEuPathDB" id="FungiDB:RhiirFUN_012941"/>
<sequence length="154" mass="18133">MSDNNLHFNHFVNYYSQNYWLYQATQIDSLRYPSIQLPSKIKKINHSDFKHSLEEVKEIDEATNETIDDEIIDKIINVIDDEEDSSCITELWTYSDINKLLDILAVNWELYKNNKTKFCTNAKRGKQVKAKLFNLNRTRYTNDKKEVTGKATST</sequence>